<feature type="compositionally biased region" description="Low complexity" evidence="10">
    <location>
        <begin position="213"/>
        <end position="231"/>
    </location>
</feature>
<dbReference type="GO" id="GO:0006850">
    <property type="term" value="P:pyruvate import into mitochondria"/>
    <property type="evidence" value="ECO:0007669"/>
    <property type="project" value="InterPro"/>
</dbReference>
<sequence length="367" mass="39976">MQWAKSPEARKYFFSTHFWGPLANWGLPLAALADLSGKDPEFISGPMTVALSSYSQDGLYAIRLESSAEKLPLVRMRKPRKLTIGSTPRWEEGLIPNSALYTSHLYVFRTPLYSTQPTLQHNWLKASDSSNTTGLGYAPSSFIAQEDLAIAALPIGAVACAVVAASSLSSSSQRSGFRGPIDMPLDFRLLLILAALGALYLLPSDVSADFTETSEGPGEESSGSESGSKSEMAARKAYTPTTFLPGQVIEPVYNSSLKVGKRFRYSYLPLYESTEYISVTLAVQHRREEARATAGEGFTNYTLTSCLARDASDTGSGGRLQSWFLVPQNALPSDDGTYFSFIETVELQSKSSHDDGLHNYSVEVKLV</sequence>
<name>U5H1I1_USTV1</name>
<dbReference type="Proteomes" id="UP000017200">
    <property type="component" value="Unassembled WGS sequence"/>
</dbReference>
<reference evidence="12" key="4">
    <citation type="submission" date="2015-06" db="UniProtKB">
        <authorList>
            <consortium name="EnsemblFungi"/>
        </authorList>
    </citation>
    <scope>IDENTIFICATION</scope>
</reference>
<dbReference type="InterPro" id="IPR005336">
    <property type="entry name" value="MPC"/>
</dbReference>
<comment type="similarity">
    <text evidence="2 9">Belongs to the mitochondrial pyruvate carrier (MPC) (TC 2.A.105) family.</text>
</comment>
<feature type="region of interest" description="Disordered" evidence="10">
    <location>
        <begin position="210"/>
        <end position="232"/>
    </location>
</feature>
<dbReference type="InParanoid" id="U5H1I1"/>
<accession>U5H1I1</accession>
<reference evidence="13" key="1">
    <citation type="submission" date="2010-11" db="EMBL/GenBank/DDBJ databases">
        <title>The genome sequence of Microbotryum violaceum strain p1A1 Lamole.</title>
        <authorList>
            <person name="Cuomo C."/>
            <person name="Perlin M."/>
            <person name="Young S.K."/>
            <person name="Zeng Q."/>
            <person name="Gargeya S."/>
            <person name="Alvarado L."/>
            <person name="Berlin A."/>
            <person name="Chapman S.B."/>
            <person name="Chen Z."/>
            <person name="Freedman E."/>
            <person name="Gellesch M."/>
            <person name="Goldberg J."/>
            <person name="Griggs A."/>
            <person name="Gujja S."/>
            <person name="Heilman E."/>
            <person name="Heiman D."/>
            <person name="Howarth C."/>
            <person name="Mehta T."/>
            <person name="Neiman D."/>
            <person name="Pearson M."/>
            <person name="Roberts A."/>
            <person name="Saif S."/>
            <person name="Shea T."/>
            <person name="Shenoy N."/>
            <person name="Sisk P."/>
            <person name="Stolte C."/>
            <person name="Sykes S."/>
            <person name="White J."/>
            <person name="Yandava C."/>
            <person name="Haas B."/>
            <person name="Nusbaum C."/>
            <person name="Birren B."/>
        </authorList>
    </citation>
    <scope>NUCLEOTIDE SEQUENCE [LARGE SCALE GENOMIC DNA]</scope>
    <source>
        <strain evidence="13">p1A1 Lamole</strain>
    </source>
</reference>
<comment type="subcellular location">
    <subcellularLocation>
        <location evidence="1 9">Mitochondrion inner membrane</location>
        <topology evidence="1 9">Multi-pass membrane protein</topology>
    </subcellularLocation>
</comment>
<evidence type="ECO:0000256" key="5">
    <source>
        <dbReference type="ARBA" id="ARBA00022792"/>
    </source>
</evidence>
<evidence type="ECO:0000256" key="8">
    <source>
        <dbReference type="ARBA" id="ARBA00023136"/>
    </source>
</evidence>
<evidence type="ECO:0000256" key="2">
    <source>
        <dbReference type="ARBA" id="ARBA00006416"/>
    </source>
</evidence>
<evidence type="ECO:0000256" key="7">
    <source>
        <dbReference type="ARBA" id="ARBA00023128"/>
    </source>
</evidence>
<evidence type="ECO:0000256" key="3">
    <source>
        <dbReference type="ARBA" id="ARBA00022448"/>
    </source>
</evidence>
<comment type="function">
    <text evidence="9">Mediates the uptake of pyruvate into mitochondria.</text>
</comment>
<evidence type="ECO:0000256" key="9">
    <source>
        <dbReference type="RuleBase" id="RU363100"/>
    </source>
</evidence>
<keyword evidence="7 9" id="KW-0496">Mitochondrion</keyword>
<dbReference type="EMBL" id="AEIJ01000104">
    <property type="status" value="NOT_ANNOTATED_CDS"/>
    <property type="molecule type" value="Genomic_DNA"/>
</dbReference>
<evidence type="ECO:0000313" key="12">
    <source>
        <dbReference type="EnsemblFungi" id="MVLG_01237T0"/>
    </source>
</evidence>
<evidence type="ECO:0000256" key="4">
    <source>
        <dbReference type="ARBA" id="ARBA00022692"/>
    </source>
</evidence>
<dbReference type="AlphaFoldDB" id="U5H1I1"/>
<reference evidence="11" key="2">
    <citation type="submission" date="2010-11" db="EMBL/GenBank/DDBJ databases">
        <authorList>
            <consortium name="The Broad Institute Genome Sequencing Platform"/>
            <person name="Earl A."/>
            <person name="Ward D."/>
            <person name="Feldgarden M."/>
            <person name="Gevers D."/>
            <person name="Butler R."/>
            <person name="Young S.K."/>
            <person name="Zeng Q."/>
            <person name="Gargeya S."/>
            <person name="Fitzgerald M."/>
            <person name="Haas B."/>
            <person name="Abouelleil A."/>
            <person name="Alvarado L."/>
            <person name="Arachchi H.M."/>
            <person name="Berlin A."/>
            <person name="Brown A."/>
            <person name="Chapman S.B."/>
            <person name="Chen Z."/>
            <person name="Dunbar C."/>
            <person name="Freedman E."/>
            <person name="Gearin G."/>
            <person name="Gellesch M."/>
            <person name="Goldberg J."/>
            <person name="Griggs A."/>
            <person name="Gujja S."/>
            <person name="Heilman E."/>
            <person name="Heiman D."/>
            <person name="Howarth C."/>
            <person name="Larson L."/>
            <person name="Lui A."/>
            <person name="MacDonald P.J.P."/>
            <person name="Mehta T."/>
            <person name="Montmayeur A."/>
            <person name="Murphy C."/>
            <person name="Neiman D."/>
            <person name="Pearson M."/>
            <person name="Priest M."/>
            <person name="Roberts A."/>
            <person name="Saif S."/>
            <person name="Shea T."/>
            <person name="Shenoy N."/>
            <person name="Sisk P."/>
            <person name="Stolte C."/>
            <person name="Sykes S."/>
            <person name="White J."/>
            <person name="Yandava C."/>
            <person name="Wortman J."/>
            <person name="Nusbaum C."/>
            <person name="Birren B."/>
        </authorList>
    </citation>
    <scope>NUCLEOTIDE SEQUENCE</scope>
    <source>
        <strain evidence="11">P1A1 Lamole</strain>
    </source>
</reference>
<evidence type="ECO:0000313" key="11">
    <source>
        <dbReference type="EMBL" id="KDE08455.1"/>
    </source>
</evidence>
<reference evidence="11 13" key="3">
    <citation type="journal article" date="2015" name="BMC Genomics">
        <title>Sex and parasites: genomic and transcriptomic analysis of Microbotryum lychnidis-dioicae, the biotrophic and plant-castrating anther smut fungus.</title>
        <authorList>
            <person name="Perlin M.H."/>
            <person name="Amselem J."/>
            <person name="Fontanillas E."/>
            <person name="Toh S.S."/>
            <person name="Chen Z."/>
            <person name="Goldberg J."/>
            <person name="Duplessis S."/>
            <person name="Henrissat B."/>
            <person name="Young S."/>
            <person name="Zeng Q."/>
            <person name="Aguileta G."/>
            <person name="Petit E."/>
            <person name="Badouin H."/>
            <person name="Andrews J."/>
            <person name="Razeeq D."/>
            <person name="Gabaldon T."/>
            <person name="Quesneville H."/>
            <person name="Giraud T."/>
            <person name="Hood M.E."/>
            <person name="Schultz D.J."/>
            <person name="Cuomo C.A."/>
        </authorList>
    </citation>
    <scope>NUCLEOTIDE SEQUENCE [LARGE SCALE GENOMIC DNA]</scope>
    <source>
        <strain evidence="13">p1A1 Lamole</strain>
        <strain evidence="11">P1A1 Lamole</strain>
    </source>
</reference>
<dbReference type="OrthoDB" id="2535336at2759"/>
<dbReference type="GO" id="GO:0005743">
    <property type="term" value="C:mitochondrial inner membrane"/>
    <property type="evidence" value="ECO:0007669"/>
    <property type="project" value="UniProtKB-SubCell"/>
</dbReference>
<keyword evidence="5 9" id="KW-0999">Mitochondrion inner membrane</keyword>
<dbReference type="EnsemblFungi" id="MVLG_01237T0">
    <property type="protein sequence ID" value="MVLG_01237T0"/>
    <property type="gene ID" value="MVLG_01237"/>
</dbReference>
<evidence type="ECO:0000256" key="10">
    <source>
        <dbReference type="SAM" id="MobiDB-lite"/>
    </source>
</evidence>
<dbReference type="Pfam" id="PF03650">
    <property type="entry name" value="MPC"/>
    <property type="match status" value="1"/>
</dbReference>
<evidence type="ECO:0000256" key="1">
    <source>
        <dbReference type="ARBA" id="ARBA00004448"/>
    </source>
</evidence>
<dbReference type="HOGENOM" id="CLU_754782_0_0_1"/>
<keyword evidence="4" id="KW-0812">Transmembrane</keyword>
<evidence type="ECO:0000256" key="6">
    <source>
        <dbReference type="ARBA" id="ARBA00022989"/>
    </source>
</evidence>
<gene>
    <name evidence="11" type="ORF">MVLG_01237</name>
</gene>
<keyword evidence="6" id="KW-1133">Transmembrane helix</keyword>
<evidence type="ECO:0000313" key="13">
    <source>
        <dbReference type="Proteomes" id="UP000017200"/>
    </source>
</evidence>
<keyword evidence="3 9" id="KW-0813">Transport</keyword>
<keyword evidence="8" id="KW-0472">Membrane</keyword>
<proteinExistence type="inferred from homology"/>
<keyword evidence="13" id="KW-1185">Reference proteome</keyword>
<protein>
    <recommendedName>
        <fullName evidence="9">Mitochondrial pyruvate carrier</fullName>
    </recommendedName>
</protein>
<organism evidence="11">
    <name type="scientific">Microbotryum lychnidis-dioicae (strain p1A1 Lamole / MvSl-1064)</name>
    <name type="common">Anther smut fungus</name>
    <dbReference type="NCBI Taxonomy" id="683840"/>
    <lineage>
        <taxon>Eukaryota</taxon>
        <taxon>Fungi</taxon>
        <taxon>Dikarya</taxon>
        <taxon>Basidiomycota</taxon>
        <taxon>Pucciniomycotina</taxon>
        <taxon>Microbotryomycetes</taxon>
        <taxon>Microbotryales</taxon>
        <taxon>Microbotryaceae</taxon>
        <taxon>Microbotryum</taxon>
    </lineage>
</organism>
<dbReference type="EMBL" id="GL541649">
    <property type="protein sequence ID" value="KDE08455.1"/>
    <property type="molecule type" value="Genomic_DNA"/>
</dbReference>
<dbReference type="STRING" id="683840.U5H1I1"/>